<keyword evidence="12" id="KW-1185">Reference proteome</keyword>
<dbReference type="Gene3D" id="1.20.1560.10">
    <property type="entry name" value="ABC transporter type 1, transmembrane domain"/>
    <property type="match status" value="1"/>
</dbReference>
<dbReference type="EMBL" id="BSPD01000010">
    <property type="protein sequence ID" value="GLS24559.1"/>
    <property type="molecule type" value="Genomic_DNA"/>
</dbReference>
<organism evidence="11 12">
    <name type="scientific">Marinibactrum halimedae</name>
    <dbReference type="NCBI Taxonomy" id="1444977"/>
    <lineage>
        <taxon>Bacteria</taxon>
        <taxon>Pseudomonadati</taxon>
        <taxon>Pseudomonadota</taxon>
        <taxon>Gammaproteobacteria</taxon>
        <taxon>Cellvibrionales</taxon>
        <taxon>Cellvibrionaceae</taxon>
        <taxon>Marinibactrum</taxon>
    </lineage>
</organism>
<feature type="region of interest" description="Disordered" evidence="7">
    <location>
        <begin position="565"/>
        <end position="592"/>
    </location>
</feature>
<dbReference type="PROSITE" id="PS50893">
    <property type="entry name" value="ABC_TRANSPORTER_2"/>
    <property type="match status" value="1"/>
</dbReference>
<dbReference type="PANTHER" id="PTHR24221">
    <property type="entry name" value="ATP-BINDING CASSETTE SUB-FAMILY B"/>
    <property type="match status" value="1"/>
</dbReference>
<dbReference type="InterPro" id="IPR005898">
    <property type="entry name" value="Cyc_pep_transpt_SyrD/YojI"/>
</dbReference>
<gene>
    <name evidence="11" type="ORF">GCM10007877_02730</name>
</gene>
<dbReference type="InterPro" id="IPR039421">
    <property type="entry name" value="Type_1_exporter"/>
</dbReference>
<keyword evidence="2 8" id="KW-0812">Transmembrane</keyword>
<protein>
    <submittedName>
        <fullName evidence="11">ABC transporter ATP-binding protein</fullName>
    </submittedName>
</protein>
<dbReference type="GO" id="GO:0140359">
    <property type="term" value="F:ABC-type transporter activity"/>
    <property type="evidence" value="ECO:0007669"/>
    <property type="project" value="InterPro"/>
</dbReference>
<name>A0AA37WKK2_9GAMM</name>
<evidence type="ECO:0000256" key="5">
    <source>
        <dbReference type="ARBA" id="ARBA00022989"/>
    </source>
</evidence>
<feature type="domain" description="ABC transmembrane type-1" evidence="10">
    <location>
        <begin position="29"/>
        <end position="318"/>
    </location>
</feature>
<evidence type="ECO:0000313" key="12">
    <source>
        <dbReference type="Proteomes" id="UP001156870"/>
    </source>
</evidence>
<feature type="transmembrane region" description="Helical" evidence="8">
    <location>
        <begin position="177"/>
        <end position="194"/>
    </location>
</feature>
<feature type="transmembrane region" description="Helical" evidence="8">
    <location>
        <begin position="303"/>
        <end position="324"/>
    </location>
</feature>
<evidence type="ECO:0000259" key="10">
    <source>
        <dbReference type="PROSITE" id="PS50929"/>
    </source>
</evidence>
<reference evidence="11 12" key="1">
    <citation type="journal article" date="2014" name="Int. J. Syst. Evol. Microbiol.">
        <title>Complete genome sequence of Corynebacterium casei LMG S-19264T (=DSM 44701T), isolated from a smear-ripened cheese.</title>
        <authorList>
            <consortium name="US DOE Joint Genome Institute (JGI-PGF)"/>
            <person name="Walter F."/>
            <person name="Albersmeier A."/>
            <person name="Kalinowski J."/>
            <person name="Ruckert C."/>
        </authorList>
    </citation>
    <scope>NUCLEOTIDE SEQUENCE [LARGE SCALE GENOMIC DNA]</scope>
    <source>
        <strain evidence="11 12">NBRC 110095</strain>
    </source>
</reference>
<feature type="domain" description="ABC transporter" evidence="9">
    <location>
        <begin position="353"/>
        <end position="583"/>
    </location>
</feature>
<evidence type="ECO:0000256" key="3">
    <source>
        <dbReference type="ARBA" id="ARBA00022741"/>
    </source>
</evidence>
<feature type="transmembrane region" description="Helical" evidence="8">
    <location>
        <begin position="258"/>
        <end position="283"/>
    </location>
</feature>
<keyword evidence="4 11" id="KW-0067">ATP-binding</keyword>
<dbReference type="GO" id="GO:1904680">
    <property type="term" value="F:peptide transmembrane transporter activity"/>
    <property type="evidence" value="ECO:0007669"/>
    <property type="project" value="InterPro"/>
</dbReference>
<keyword evidence="5 8" id="KW-1133">Transmembrane helix</keyword>
<dbReference type="InterPro" id="IPR003593">
    <property type="entry name" value="AAA+_ATPase"/>
</dbReference>
<dbReference type="PANTHER" id="PTHR24221:SF654">
    <property type="entry name" value="ATP-BINDING CASSETTE SUB-FAMILY B MEMBER 6"/>
    <property type="match status" value="1"/>
</dbReference>
<evidence type="ECO:0000256" key="7">
    <source>
        <dbReference type="SAM" id="MobiDB-lite"/>
    </source>
</evidence>
<dbReference type="SUPFAM" id="SSF90123">
    <property type="entry name" value="ABC transporter transmembrane region"/>
    <property type="match status" value="1"/>
</dbReference>
<evidence type="ECO:0000256" key="4">
    <source>
        <dbReference type="ARBA" id="ARBA00022840"/>
    </source>
</evidence>
<dbReference type="Gene3D" id="3.40.50.300">
    <property type="entry name" value="P-loop containing nucleotide triphosphate hydrolases"/>
    <property type="match status" value="1"/>
</dbReference>
<keyword evidence="6 8" id="KW-0472">Membrane</keyword>
<dbReference type="Pfam" id="PF00005">
    <property type="entry name" value="ABC_tran"/>
    <property type="match status" value="1"/>
</dbReference>
<dbReference type="RefSeq" id="WP_232595435.1">
    <property type="nucleotide sequence ID" value="NZ_BSPD01000010.1"/>
</dbReference>
<evidence type="ECO:0000313" key="11">
    <source>
        <dbReference type="EMBL" id="GLS24559.1"/>
    </source>
</evidence>
<feature type="transmembrane region" description="Helical" evidence="8">
    <location>
        <begin position="153"/>
        <end position="171"/>
    </location>
</feature>
<proteinExistence type="predicted"/>
<feature type="transmembrane region" description="Helical" evidence="8">
    <location>
        <begin position="24"/>
        <end position="45"/>
    </location>
</feature>
<dbReference type="SMART" id="SM00382">
    <property type="entry name" value="AAA"/>
    <property type="match status" value="1"/>
</dbReference>
<dbReference type="InterPro" id="IPR027417">
    <property type="entry name" value="P-loop_NTPase"/>
</dbReference>
<feature type="compositionally biased region" description="Basic and acidic residues" evidence="7">
    <location>
        <begin position="565"/>
        <end position="580"/>
    </location>
</feature>
<keyword evidence="3" id="KW-0547">Nucleotide-binding</keyword>
<dbReference type="GO" id="GO:0005524">
    <property type="term" value="F:ATP binding"/>
    <property type="evidence" value="ECO:0007669"/>
    <property type="project" value="UniProtKB-KW"/>
</dbReference>
<comment type="caution">
    <text evidence="11">The sequence shown here is derived from an EMBL/GenBank/DDBJ whole genome shotgun (WGS) entry which is preliminary data.</text>
</comment>
<dbReference type="GO" id="GO:0015833">
    <property type="term" value="P:peptide transport"/>
    <property type="evidence" value="ECO:0007669"/>
    <property type="project" value="InterPro"/>
</dbReference>
<dbReference type="GO" id="GO:0016887">
    <property type="term" value="F:ATP hydrolysis activity"/>
    <property type="evidence" value="ECO:0007669"/>
    <property type="project" value="InterPro"/>
</dbReference>
<evidence type="ECO:0000256" key="8">
    <source>
        <dbReference type="SAM" id="Phobius"/>
    </source>
</evidence>
<dbReference type="SUPFAM" id="SSF52540">
    <property type="entry name" value="P-loop containing nucleoside triphosphate hydrolases"/>
    <property type="match status" value="1"/>
</dbReference>
<evidence type="ECO:0000256" key="1">
    <source>
        <dbReference type="ARBA" id="ARBA00004651"/>
    </source>
</evidence>
<dbReference type="Proteomes" id="UP001156870">
    <property type="component" value="Unassembled WGS sequence"/>
</dbReference>
<comment type="subcellular location">
    <subcellularLocation>
        <location evidence="1">Cell membrane</location>
        <topology evidence="1">Multi-pass membrane protein</topology>
    </subcellularLocation>
</comment>
<sequence>MPANQDNSAIRLFGLLTDTSSNKVFFSTVLGALGGIAYAIFVPLIMMALQPSLGRLMQPEFDTSYWLFGVFEISSPNQALFFFMTCMLILFCRGTSGTLMFHVAIDATVGLRKKIYSRISKLPIQTLEEIGPSRLLTALNNDVSEVANGASSIPNILVAATTLVGMLAFLVYLRLEIFLFVLGVMAFGFLTYQIPVRIGGRHLAAGRNSFDGIQEGIRGLIYGAKELKLNKEKQQAFLKNELHEVEKKFSDSFKTGRMFMIFAMTYSNLISFFTIGAVTYVIANYYTLTRDDLLGSVMVLLYILGPITVFVNTIPNIAIARVAARKLNSLLKDMTIEYLDSKIVDNIECHQKIVLKNVEYTYQAKKNEELGFHLGPINLTLNRGEVAFFVGGNGSGKTTLGKILSLHYIPEKGDIYFDAAAVTDGNRNICRQSISAIYSDFYLFTELFGLSDNELDSKASEGLKQLGLEGKVTIENGKFSTTSLSDGQKKRLALLVAYLEDRSIYIFDEWAADQDPEFKEIFYHRILPDLKRLNKLVIVITHDDRYFHLADKLVRMENGQEFREGAFSTDKHAHSPEKSEMSPSGEEEESVV</sequence>
<accession>A0AA37WKK2</accession>
<evidence type="ECO:0000256" key="6">
    <source>
        <dbReference type="ARBA" id="ARBA00023136"/>
    </source>
</evidence>
<dbReference type="AlphaFoldDB" id="A0AA37WKK2"/>
<dbReference type="InterPro" id="IPR036640">
    <property type="entry name" value="ABC1_TM_sf"/>
</dbReference>
<dbReference type="InterPro" id="IPR003439">
    <property type="entry name" value="ABC_transporter-like_ATP-bd"/>
</dbReference>
<dbReference type="PROSITE" id="PS50929">
    <property type="entry name" value="ABC_TM1F"/>
    <property type="match status" value="1"/>
</dbReference>
<dbReference type="GO" id="GO:0005886">
    <property type="term" value="C:plasma membrane"/>
    <property type="evidence" value="ECO:0007669"/>
    <property type="project" value="UniProtKB-SubCell"/>
</dbReference>
<dbReference type="InterPro" id="IPR011527">
    <property type="entry name" value="ABC1_TM_dom"/>
</dbReference>
<dbReference type="NCBIfam" id="TIGR01194">
    <property type="entry name" value="cyc_pep_trnsptr"/>
    <property type="match status" value="1"/>
</dbReference>
<evidence type="ECO:0000259" key="9">
    <source>
        <dbReference type="PROSITE" id="PS50893"/>
    </source>
</evidence>
<evidence type="ECO:0000256" key="2">
    <source>
        <dbReference type="ARBA" id="ARBA00022692"/>
    </source>
</evidence>